<dbReference type="GO" id="GO:0046872">
    <property type="term" value="F:metal ion binding"/>
    <property type="evidence" value="ECO:0007669"/>
    <property type="project" value="UniProtKB-KW"/>
</dbReference>
<evidence type="ECO:0000313" key="9">
    <source>
        <dbReference type="RefSeq" id="XP_015600849.1"/>
    </source>
</evidence>
<keyword evidence="5" id="KW-0408">Iron</keyword>
<dbReference type="InterPro" id="IPR000971">
    <property type="entry name" value="Globin"/>
</dbReference>
<feature type="domain" description="Globin" evidence="7">
    <location>
        <begin position="38"/>
        <end position="185"/>
    </location>
</feature>
<evidence type="ECO:0000259" key="7">
    <source>
        <dbReference type="PROSITE" id="PS01033"/>
    </source>
</evidence>
<dbReference type="AlphaFoldDB" id="A0AAJ7FNQ8"/>
<dbReference type="KEGG" id="ccin:107270393"/>
<dbReference type="CDD" id="cd01040">
    <property type="entry name" value="Mb-like"/>
    <property type="match status" value="1"/>
</dbReference>
<evidence type="ECO:0000313" key="8">
    <source>
        <dbReference type="Proteomes" id="UP000694920"/>
    </source>
</evidence>
<dbReference type="InterPro" id="IPR012292">
    <property type="entry name" value="Globin/Proto"/>
</dbReference>
<accession>A0AAJ7FNQ8</accession>
<dbReference type="GO" id="GO:0020037">
    <property type="term" value="F:heme binding"/>
    <property type="evidence" value="ECO:0007669"/>
    <property type="project" value="InterPro"/>
</dbReference>
<evidence type="ECO:0000256" key="3">
    <source>
        <dbReference type="ARBA" id="ARBA00022621"/>
    </source>
</evidence>
<dbReference type="PRINTS" id="PR00188">
    <property type="entry name" value="PLANTGLOBIN"/>
</dbReference>
<dbReference type="Proteomes" id="UP000694920">
    <property type="component" value="Unplaced"/>
</dbReference>
<keyword evidence="8" id="KW-1185">Reference proteome</keyword>
<evidence type="ECO:0000256" key="1">
    <source>
        <dbReference type="ARBA" id="ARBA00022448"/>
    </source>
</evidence>
<organism evidence="8 9">
    <name type="scientific">Cephus cinctus</name>
    <name type="common">Wheat stem sawfly</name>
    <dbReference type="NCBI Taxonomy" id="211228"/>
    <lineage>
        <taxon>Eukaryota</taxon>
        <taxon>Metazoa</taxon>
        <taxon>Ecdysozoa</taxon>
        <taxon>Arthropoda</taxon>
        <taxon>Hexapoda</taxon>
        <taxon>Insecta</taxon>
        <taxon>Pterygota</taxon>
        <taxon>Neoptera</taxon>
        <taxon>Endopterygota</taxon>
        <taxon>Hymenoptera</taxon>
        <taxon>Cephoidea</taxon>
        <taxon>Cephidae</taxon>
        <taxon>Cephus</taxon>
    </lineage>
</organism>
<dbReference type="SUPFAM" id="SSF46458">
    <property type="entry name" value="Globin-like"/>
    <property type="match status" value="1"/>
</dbReference>
<dbReference type="InterPro" id="IPR044399">
    <property type="entry name" value="Mb-like_M"/>
</dbReference>
<dbReference type="RefSeq" id="XP_015600850.1">
    <property type="nucleotide sequence ID" value="XM_015745364.2"/>
</dbReference>
<dbReference type="Gene3D" id="1.10.490.10">
    <property type="entry name" value="Globins"/>
    <property type="match status" value="1"/>
</dbReference>
<dbReference type="GO" id="GO:0019825">
    <property type="term" value="F:oxygen binding"/>
    <property type="evidence" value="ECO:0007669"/>
    <property type="project" value="InterPro"/>
</dbReference>
<dbReference type="InterPro" id="IPR009050">
    <property type="entry name" value="Globin-like_sf"/>
</dbReference>
<sequence length="186" mass="21014">MKIIRKTRSLRTKKKNMGSLVSYFWGNTNDAVIDSATGLSGKEKRLVQESWAIIRKNPVDAGVAIMSRFFKVYPQYQKVFPSFKDLPVESLPGNKKFQAHCQSIVTTLSNAFDSLHDSGLLEANLHILGERHGRRGQGRQEFIDLKEIILNVLNESLGGKFDLETAAAWDKIMDVINVEIFKGMEK</sequence>
<proteinExistence type="inferred from homology"/>
<keyword evidence="3 6" id="KW-0561">Oxygen transport</keyword>
<keyword evidence="4" id="KW-0479">Metal-binding</keyword>
<dbReference type="GO" id="GO:0005344">
    <property type="term" value="F:oxygen carrier activity"/>
    <property type="evidence" value="ECO:0007669"/>
    <property type="project" value="UniProtKB-KW"/>
</dbReference>
<dbReference type="PANTHER" id="PTHR47217:SF1">
    <property type="entry name" value="GLOBIN-LIKE PROTEIN"/>
    <property type="match status" value="1"/>
</dbReference>
<keyword evidence="1 6" id="KW-0813">Transport</keyword>
<comment type="similarity">
    <text evidence="6">Belongs to the globin family.</text>
</comment>
<evidence type="ECO:0000256" key="6">
    <source>
        <dbReference type="RuleBase" id="RU000356"/>
    </source>
</evidence>
<name>A0AAJ7FNQ8_CEPCN</name>
<evidence type="ECO:0000256" key="2">
    <source>
        <dbReference type="ARBA" id="ARBA00022617"/>
    </source>
</evidence>
<gene>
    <name evidence="9 10" type="primary">LOC107270393</name>
</gene>
<dbReference type="GeneID" id="107270393"/>
<keyword evidence="2 6" id="KW-0349">Heme</keyword>
<dbReference type="PROSITE" id="PS01033">
    <property type="entry name" value="GLOBIN"/>
    <property type="match status" value="1"/>
</dbReference>
<dbReference type="PANTHER" id="PTHR47217">
    <property type="entry name" value="GLOBIN-LIKE PROTEIN"/>
    <property type="match status" value="1"/>
</dbReference>
<evidence type="ECO:0000313" key="10">
    <source>
        <dbReference type="RefSeq" id="XP_015600850.1"/>
    </source>
</evidence>
<protein>
    <submittedName>
        <fullName evidence="9 10">Globin</fullName>
    </submittedName>
</protein>
<evidence type="ECO:0000256" key="4">
    <source>
        <dbReference type="ARBA" id="ARBA00022723"/>
    </source>
</evidence>
<dbReference type="Pfam" id="PF00042">
    <property type="entry name" value="Globin"/>
    <property type="match status" value="1"/>
</dbReference>
<dbReference type="RefSeq" id="XP_015600849.1">
    <property type="nucleotide sequence ID" value="XM_015745363.2"/>
</dbReference>
<evidence type="ECO:0000256" key="5">
    <source>
        <dbReference type="ARBA" id="ARBA00023004"/>
    </source>
</evidence>
<reference evidence="9 10" key="1">
    <citation type="submission" date="2025-04" db="UniProtKB">
        <authorList>
            <consortium name="RefSeq"/>
        </authorList>
    </citation>
    <scope>IDENTIFICATION</scope>
</reference>